<keyword evidence="2" id="KW-0472">Membrane</keyword>
<sequence length="228" mass="24214">MEYKRDRNIEQDSEYSRTQDQYYYPRTKFSHSQPKKVFLGKEPSIFDACLGTPREKEGARAAFKGNAMGFYSEAQRVLPGFFAPLRNKKEFATLAAAPIVSPVILVIASAASAIAAAGAALTALGSLVFAAGAGLHSLRKPEAKETTQEALMVAAKAGIVAAACAAITIAAALLAVVLTPVALTYFVTRSGATVVNATSKCISTCSSKENAEKEENEESSNHGYVRVQ</sequence>
<evidence type="ECO:0000256" key="1">
    <source>
        <dbReference type="SAM" id="MobiDB-lite"/>
    </source>
</evidence>
<feature type="transmembrane region" description="Helical" evidence="2">
    <location>
        <begin position="117"/>
        <end position="138"/>
    </location>
</feature>
<feature type="transmembrane region" description="Helical" evidence="2">
    <location>
        <begin position="91"/>
        <end position="111"/>
    </location>
</feature>
<dbReference type="AlphaFoldDB" id="A0A377GNL3"/>
<dbReference type="STRING" id="464.Lgor_3007"/>
<reference evidence="3 5" key="1">
    <citation type="submission" date="2017-01" db="EMBL/GenBank/DDBJ databases">
        <authorList>
            <person name="Varghese N."/>
            <person name="Submissions S."/>
        </authorList>
    </citation>
    <scope>NUCLEOTIDE SEQUENCE [LARGE SCALE GENOMIC DNA]</scope>
    <source>
        <strain evidence="3 5">ATCC 33342</strain>
    </source>
</reference>
<keyword evidence="2" id="KW-1133">Transmembrane helix</keyword>
<gene>
    <name evidence="4" type="ORF">NCTC11401_03248</name>
    <name evidence="3" type="ORF">SAMN05421777_10650</name>
</gene>
<name>A0A377GNL3_9GAMM</name>
<feature type="region of interest" description="Disordered" evidence="1">
    <location>
        <begin position="208"/>
        <end position="228"/>
    </location>
</feature>
<dbReference type="OrthoDB" id="5654403at2"/>
<dbReference type="EMBL" id="FTNL01000006">
    <property type="protein sequence ID" value="SIR07322.1"/>
    <property type="molecule type" value="Genomic_DNA"/>
</dbReference>
<evidence type="ECO:0000313" key="4">
    <source>
        <dbReference type="EMBL" id="STO26391.1"/>
    </source>
</evidence>
<keyword evidence="2" id="KW-0812">Transmembrane</keyword>
<keyword evidence="5" id="KW-1185">Reference proteome</keyword>
<dbReference type="Proteomes" id="UP000186808">
    <property type="component" value="Unassembled WGS sequence"/>
</dbReference>
<accession>A0A377GNL3</accession>
<evidence type="ECO:0000313" key="6">
    <source>
        <dbReference type="Proteomes" id="UP000254374"/>
    </source>
</evidence>
<dbReference type="EMBL" id="UGGV01000001">
    <property type="protein sequence ID" value="STO26391.1"/>
    <property type="molecule type" value="Genomic_DNA"/>
</dbReference>
<protein>
    <submittedName>
        <fullName evidence="4">Uncharacterized protein</fullName>
    </submittedName>
</protein>
<evidence type="ECO:0000256" key="2">
    <source>
        <dbReference type="SAM" id="Phobius"/>
    </source>
</evidence>
<reference evidence="4 6" key="2">
    <citation type="submission" date="2018-06" db="EMBL/GenBank/DDBJ databases">
        <authorList>
            <consortium name="Pathogen Informatics"/>
            <person name="Doyle S."/>
        </authorList>
    </citation>
    <scope>NUCLEOTIDE SEQUENCE [LARGE SCALE GENOMIC DNA]</scope>
    <source>
        <strain evidence="4 6">NCTC11401</strain>
    </source>
</reference>
<dbReference type="RefSeq" id="WP_058469327.1">
    <property type="nucleotide sequence ID" value="NZ_CAAAIX010000004.1"/>
</dbReference>
<proteinExistence type="predicted"/>
<dbReference type="Proteomes" id="UP000254374">
    <property type="component" value="Unassembled WGS sequence"/>
</dbReference>
<feature type="transmembrane region" description="Helical" evidence="2">
    <location>
        <begin position="159"/>
        <end position="187"/>
    </location>
</feature>
<organism evidence="4 6">
    <name type="scientific">Fluoribacter gormanii</name>
    <dbReference type="NCBI Taxonomy" id="464"/>
    <lineage>
        <taxon>Bacteria</taxon>
        <taxon>Pseudomonadati</taxon>
        <taxon>Pseudomonadota</taxon>
        <taxon>Gammaproteobacteria</taxon>
        <taxon>Legionellales</taxon>
        <taxon>Legionellaceae</taxon>
        <taxon>Fluoribacter</taxon>
    </lineage>
</organism>
<evidence type="ECO:0000313" key="3">
    <source>
        <dbReference type="EMBL" id="SIR07322.1"/>
    </source>
</evidence>
<evidence type="ECO:0000313" key="5">
    <source>
        <dbReference type="Proteomes" id="UP000186808"/>
    </source>
</evidence>